<evidence type="ECO:0008006" key="3">
    <source>
        <dbReference type="Google" id="ProtNLM"/>
    </source>
</evidence>
<protein>
    <recommendedName>
        <fullName evidence="3">AraC-type arabinose-binding/dimerisation domain-containing protein</fullName>
    </recommendedName>
</protein>
<evidence type="ECO:0000313" key="1">
    <source>
        <dbReference type="EMBL" id="MBD7907783.1"/>
    </source>
</evidence>
<dbReference type="EMBL" id="JACSQY010000003">
    <property type="protein sequence ID" value="MBD7907783.1"/>
    <property type="molecule type" value="Genomic_DNA"/>
</dbReference>
<proteinExistence type="predicted"/>
<evidence type="ECO:0000313" key="2">
    <source>
        <dbReference type="Proteomes" id="UP000659496"/>
    </source>
</evidence>
<dbReference type="Proteomes" id="UP000659496">
    <property type="component" value="Unassembled WGS sequence"/>
</dbReference>
<dbReference type="InterPro" id="IPR014710">
    <property type="entry name" value="RmlC-like_jellyroll"/>
</dbReference>
<comment type="caution">
    <text evidence="1">The sequence shown here is derived from an EMBL/GenBank/DDBJ whole genome shotgun (WGS) entry which is preliminary data.</text>
</comment>
<organism evidence="1 2">
    <name type="scientific">Sporosarcina gallistercoris</name>
    <dbReference type="NCBI Taxonomy" id="2762245"/>
    <lineage>
        <taxon>Bacteria</taxon>
        <taxon>Bacillati</taxon>
        <taxon>Bacillota</taxon>
        <taxon>Bacilli</taxon>
        <taxon>Bacillales</taxon>
        <taxon>Caryophanaceae</taxon>
        <taxon>Sporosarcina</taxon>
    </lineage>
</organism>
<gene>
    <name evidence="1" type="ORF">H9659_05535</name>
</gene>
<reference evidence="1 2" key="1">
    <citation type="submission" date="2020-08" db="EMBL/GenBank/DDBJ databases">
        <title>A Genomic Blueprint of the Chicken Gut Microbiome.</title>
        <authorList>
            <person name="Gilroy R."/>
            <person name="Ravi A."/>
            <person name="Getino M."/>
            <person name="Pursley I."/>
            <person name="Horton D.L."/>
            <person name="Alikhan N.-F."/>
            <person name="Baker D."/>
            <person name="Gharbi K."/>
            <person name="Hall N."/>
            <person name="Watson M."/>
            <person name="Adriaenssens E.M."/>
            <person name="Foster-Nyarko E."/>
            <person name="Jarju S."/>
            <person name="Secka A."/>
            <person name="Antonio M."/>
            <person name="Oren A."/>
            <person name="Chaudhuri R."/>
            <person name="La Ragione R.M."/>
            <person name="Hildebrand F."/>
            <person name="Pallen M.J."/>
        </authorList>
    </citation>
    <scope>NUCLEOTIDE SEQUENCE [LARGE SCALE GENOMIC DNA]</scope>
    <source>
        <strain evidence="1 2">Sa3CUA8</strain>
    </source>
</reference>
<accession>A0ABR8PHZ8</accession>
<dbReference type="SUPFAM" id="SSF51182">
    <property type="entry name" value="RmlC-like cupins"/>
    <property type="match status" value="1"/>
</dbReference>
<keyword evidence="2" id="KW-1185">Reference proteome</keyword>
<sequence>MKLIETRSQLSSKAKSVEQVCSIPNAKVLNIQLRAGEAVAEHDSDREVLVIVRRGKVRFTVEGIPVTVSKENILHMAPYEKHSLLAETDADICVFQITP</sequence>
<dbReference type="RefSeq" id="WP_191688942.1">
    <property type="nucleotide sequence ID" value="NZ_JACSQY010000003.1"/>
</dbReference>
<dbReference type="InterPro" id="IPR011051">
    <property type="entry name" value="RmlC_Cupin_sf"/>
</dbReference>
<name>A0ABR8PHZ8_9BACL</name>
<dbReference type="Gene3D" id="2.60.120.10">
    <property type="entry name" value="Jelly Rolls"/>
    <property type="match status" value="1"/>
</dbReference>